<name>A0A520N1T3_9GAMM</name>
<evidence type="ECO:0000313" key="1">
    <source>
        <dbReference type="EMBL" id="RZO27424.1"/>
    </source>
</evidence>
<accession>A0A520N1T3</accession>
<comment type="caution">
    <text evidence="1">The sequence shown here is derived from an EMBL/GenBank/DDBJ whole genome shotgun (WGS) entry which is preliminary data.</text>
</comment>
<sequence>MKNIFLSILPILSILTIADEYQIKEGYAVSGKISSVKTSSKYASVEKCMSFATKREGIVAFTFDSKKDKCTIYKTIRSIKQDASSTSGMVEESK</sequence>
<dbReference type="AlphaFoldDB" id="A0A520N1T3"/>
<dbReference type="EMBL" id="SHBF01000017">
    <property type="protein sequence ID" value="RZO27424.1"/>
    <property type="molecule type" value="Genomic_DNA"/>
</dbReference>
<evidence type="ECO:0000313" key="2">
    <source>
        <dbReference type="Proteomes" id="UP000318710"/>
    </source>
</evidence>
<reference evidence="1 2" key="1">
    <citation type="submission" date="2019-02" db="EMBL/GenBank/DDBJ databases">
        <title>Prokaryotic population dynamics and viral predation in marine succession experiment using metagenomics: the confinement effect.</title>
        <authorList>
            <person name="Haro-Moreno J.M."/>
            <person name="Rodriguez-Valera F."/>
            <person name="Lopez-Perez M."/>
        </authorList>
    </citation>
    <scope>NUCLEOTIDE SEQUENCE [LARGE SCALE GENOMIC DNA]</scope>
    <source>
        <strain evidence="1">MED-G160</strain>
    </source>
</reference>
<dbReference type="Proteomes" id="UP000318710">
    <property type="component" value="Unassembled WGS sequence"/>
</dbReference>
<organism evidence="1 2">
    <name type="scientific">SAR86 cluster bacterium</name>
    <dbReference type="NCBI Taxonomy" id="2030880"/>
    <lineage>
        <taxon>Bacteria</taxon>
        <taxon>Pseudomonadati</taxon>
        <taxon>Pseudomonadota</taxon>
        <taxon>Gammaproteobacteria</taxon>
        <taxon>SAR86 cluster</taxon>
    </lineage>
</organism>
<proteinExistence type="predicted"/>
<protein>
    <submittedName>
        <fullName evidence="1">Uncharacterized protein</fullName>
    </submittedName>
</protein>
<gene>
    <name evidence="1" type="ORF">EVA93_03240</name>
</gene>